<dbReference type="EMBL" id="VSRR010040494">
    <property type="protein sequence ID" value="MPC75155.1"/>
    <property type="molecule type" value="Genomic_DNA"/>
</dbReference>
<protein>
    <submittedName>
        <fullName evidence="2">Uncharacterized protein</fullName>
    </submittedName>
</protein>
<proteinExistence type="predicted"/>
<accession>A0A5B7HZ56</accession>
<evidence type="ECO:0000313" key="2">
    <source>
        <dbReference type="EMBL" id="MPC75155.1"/>
    </source>
</evidence>
<feature type="region of interest" description="Disordered" evidence="1">
    <location>
        <begin position="54"/>
        <end position="78"/>
    </location>
</feature>
<dbReference type="AlphaFoldDB" id="A0A5B7HZ56"/>
<gene>
    <name evidence="2" type="ORF">E2C01_069539</name>
</gene>
<reference evidence="2 3" key="1">
    <citation type="submission" date="2019-05" db="EMBL/GenBank/DDBJ databases">
        <title>Another draft genome of Portunus trituberculatus and its Hox gene families provides insights of decapod evolution.</title>
        <authorList>
            <person name="Jeong J.-H."/>
            <person name="Song I."/>
            <person name="Kim S."/>
            <person name="Choi T."/>
            <person name="Kim D."/>
            <person name="Ryu S."/>
            <person name="Kim W."/>
        </authorList>
    </citation>
    <scope>NUCLEOTIDE SEQUENCE [LARGE SCALE GENOMIC DNA]</scope>
    <source>
        <tissue evidence="2">Muscle</tissue>
    </source>
</reference>
<evidence type="ECO:0000313" key="3">
    <source>
        <dbReference type="Proteomes" id="UP000324222"/>
    </source>
</evidence>
<name>A0A5B7HZ56_PORTR</name>
<organism evidence="2 3">
    <name type="scientific">Portunus trituberculatus</name>
    <name type="common">Swimming crab</name>
    <name type="synonym">Neptunus trituberculatus</name>
    <dbReference type="NCBI Taxonomy" id="210409"/>
    <lineage>
        <taxon>Eukaryota</taxon>
        <taxon>Metazoa</taxon>
        <taxon>Ecdysozoa</taxon>
        <taxon>Arthropoda</taxon>
        <taxon>Crustacea</taxon>
        <taxon>Multicrustacea</taxon>
        <taxon>Malacostraca</taxon>
        <taxon>Eumalacostraca</taxon>
        <taxon>Eucarida</taxon>
        <taxon>Decapoda</taxon>
        <taxon>Pleocyemata</taxon>
        <taxon>Brachyura</taxon>
        <taxon>Eubrachyura</taxon>
        <taxon>Portunoidea</taxon>
        <taxon>Portunidae</taxon>
        <taxon>Portuninae</taxon>
        <taxon>Portunus</taxon>
    </lineage>
</organism>
<comment type="caution">
    <text evidence="2">The sequence shown here is derived from an EMBL/GenBank/DDBJ whole genome shotgun (WGS) entry which is preliminary data.</text>
</comment>
<sequence length="78" mass="8095">MCGPGRDEIGQGRAGVVPEVTRVIDKWTPLTAAGMPGMSAALLKDRAHHSLHMAAPPCLGSSERARGHEGASFTTDDG</sequence>
<dbReference type="Proteomes" id="UP000324222">
    <property type="component" value="Unassembled WGS sequence"/>
</dbReference>
<evidence type="ECO:0000256" key="1">
    <source>
        <dbReference type="SAM" id="MobiDB-lite"/>
    </source>
</evidence>
<keyword evidence="3" id="KW-1185">Reference proteome</keyword>